<keyword evidence="2" id="KW-1185">Reference proteome</keyword>
<dbReference type="AlphaFoldDB" id="A0A2J6RH32"/>
<dbReference type="EMBL" id="KZ613948">
    <property type="protein sequence ID" value="PMD37810.1"/>
    <property type="molecule type" value="Genomic_DNA"/>
</dbReference>
<gene>
    <name evidence="1" type="ORF">L207DRAFT_598188</name>
</gene>
<evidence type="ECO:0000313" key="1">
    <source>
        <dbReference type="EMBL" id="PMD37810.1"/>
    </source>
</evidence>
<dbReference type="Proteomes" id="UP000235786">
    <property type="component" value="Unassembled WGS sequence"/>
</dbReference>
<protein>
    <submittedName>
        <fullName evidence="1">Uncharacterized protein</fullName>
    </submittedName>
</protein>
<sequence length="367" mass="40916">MTSKIGAMMGLLEWKKVKRKASEELGREDNKTEKHSVRSNIWLPSELTLSTLQLVVTVGDGKYLWDGGLGSHVLESQEVERPRRGSKAVAALGISQKRARKLLESVVAVHNWASSTFDIKIPEVLKGIQVLIPFLGLDGTATAADLISCHNTRLRTRIHEEGEKFMSLYTRQREISLTNNDKVALVLATAYANSVDLFKDNTRAIAIAKAYMSAYMKYADEPDKKKRRQLIDRKVLKSKPALEPDTVRLYHRFGSNDRQKTDAMLFLRNHVLDDYFFNPPNVMPSPKCLSREEFDLGAMSKPIITQTEAGASVAKPMEVDDTTVCEPTSGGCIEISGGSCGGKEILGFEEENEGETEKNILKVEIRV</sequence>
<proteinExistence type="predicted"/>
<accession>A0A2J6RH32</accession>
<name>A0A2J6RH32_HYAVF</name>
<evidence type="ECO:0000313" key="2">
    <source>
        <dbReference type="Proteomes" id="UP000235786"/>
    </source>
</evidence>
<reference evidence="1 2" key="1">
    <citation type="submission" date="2016-04" db="EMBL/GenBank/DDBJ databases">
        <title>A degradative enzymes factory behind the ericoid mycorrhizal symbiosis.</title>
        <authorList>
            <consortium name="DOE Joint Genome Institute"/>
            <person name="Martino E."/>
            <person name="Morin E."/>
            <person name="Grelet G."/>
            <person name="Kuo A."/>
            <person name="Kohler A."/>
            <person name="Daghino S."/>
            <person name="Barry K."/>
            <person name="Choi C."/>
            <person name="Cichocki N."/>
            <person name="Clum A."/>
            <person name="Copeland A."/>
            <person name="Hainaut M."/>
            <person name="Haridas S."/>
            <person name="Labutti K."/>
            <person name="Lindquist E."/>
            <person name="Lipzen A."/>
            <person name="Khouja H.-R."/>
            <person name="Murat C."/>
            <person name="Ohm R."/>
            <person name="Olson A."/>
            <person name="Spatafora J."/>
            <person name="Veneault-Fourrey C."/>
            <person name="Henrissat B."/>
            <person name="Grigoriev I."/>
            <person name="Martin F."/>
            <person name="Perotto S."/>
        </authorList>
    </citation>
    <scope>NUCLEOTIDE SEQUENCE [LARGE SCALE GENOMIC DNA]</scope>
    <source>
        <strain evidence="1 2">F</strain>
    </source>
</reference>
<organism evidence="1 2">
    <name type="scientific">Hyaloscypha variabilis (strain UAMH 11265 / GT02V1 / F)</name>
    <name type="common">Meliniomyces variabilis</name>
    <dbReference type="NCBI Taxonomy" id="1149755"/>
    <lineage>
        <taxon>Eukaryota</taxon>
        <taxon>Fungi</taxon>
        <taxon>Dikarya</taxon>
        <taxon>Ascomycota</taxon>
        <taxon>Pezizomycotina</taxon>
        <taxon>Leotiomycetes</taxon>
        <taxon>Helotiales</taxon>
        <taxon>Hyaloscyphaceae</taxon>
        <taxon>Hyaloscypha</taxon>
        <taxon>Hyaloscypha variabilis</taxon>
    </lineage>
</organism>